<dbReference type="EMBL" id="AP028055">
    <property type="protein sequence ID" value="BEG99834.1"/>
    <property type="molecule type" value="Genomic_DNA"/>
</dbReference>
<keyword evidence="3" id="KW-1185">Reference proteome</keyword>
<protein>
    <submittedName>
        <fullName evidence="2">Amidophosphoribosyltransferase</fullName>
    </submittedName>
</protein>
<dbReference type="InterPro" id="IPR051910">
    <property type="entry name" value="ComF/GntX_DNA_util-trans"/>
</dbReference>
<name>A0ABM8ID03_9BACE</name>
<dbReference type="InterPro" id="IPR000836">
    <property type="entry name" value="PRTase_dom"/>
</dbReference>
<comment type="similarity">
    <text evidence="1">Belongs to the ComF/GntX family.</text>
</comment>
<dbReference type="Proteomes" id="UP001496674">
    <property type="component" value="Chromosome"/>
</dbReference>
<dbReference type="PANTHER" id="PTHR47505">
    <property type="entry name" value="DNA UTILIZATION PROTEIN YHGH"/>
    <property type="match status" value="1"/>
</dbReference>
<organism evidence="2 3">
    <name type="scientific">Bacteroides sedimenti</name>
    <dbReference type="NCBI Taxonomy" id="2136147"/>
    <lineage>
        <taxon>Bacteria</taxon>
        <taxon>Pseudomonadati</taxon>
        <taxon>Bacteroidota</taxon>
        <taxon>Bacteroidia</taxon>
        <taxon>Bacteroidales</taxon>
        <taxon>Bacteroidaceae</taxon>
        <taxon>Bacteroides</taxon>
    </lineage>
</organism>
<accession>A0ABM8ID03</accession>
<dbReference type="SUPFAM" id="SSF53271">
    <property type="entry name" value="PRTase-like"/>
    <property type="match status" value="1"/>
</dbReference>
<gene>
    <name evidence="2" type="ORF">BSYN_20990</name>
</gene>
<evidence type="ECO:0000256" key="1">
    <source>
        <dbReference type="ARBA" id="ARBA00008007"/>
    </source>
</evidence>
<evidence type="ECO:0000313" key="2">
    <source>
        <dbReference type="EMBL" id="BEG99834.1"/>
    </source>
</evidence>
<dbReference type="PANTHER" id="PTHR47505:SF1">
    <property type="entry name" value="DNA UTILIZATION PROTEIN YHGH"/>
    <property type="match status" value="1"/>
</dbReference>
<sequence length="190" mass="21329">MPRTNYHLQSDNEVEQRFWGKAEVERATSFFFYNKGSDYNRILHHLKYLGDKGLGEVMGRCMGKELLASGFFQGIDLIVPVPLHPKKKRKRGYNQSEWIAQGLSRATGIPVKSDLLTRIDDGSSQTRKSVFERWENVRNAFHVNPNVEIKGKHLLLIDDVLTTGATLVSCAVILTEQADAKVSVATLAVA</sequence>
<dbReference type="CDD" id="cd06223">
    <property type="entry name" value="PRTases_typeI"/>
    <property type="match status" value="1"/>
</dbReference>
<dbReference type="Gene3D" id="3.40.50.2020">
    <property type="match status" value="1"/>
</dbReference>
<proteinExistence type="inferred from homology"/>
<evidence type="ECO:0000313" key="3">
    <source>
        <dbReference type="Proteomes" id="UP001496674"/>
    </source>
</evidence>
<reference evidence="2 3" key="1">
    <citation type="submission" date="2023-04" db="EMBL/GenBank/DDBJ databases">
        <title>Draft genome sequence of acteroides sedimenti strain YN3PY1.</title>
        <authorList>
            <person name="Yoshida N."/>
        </authorList>
    </citation>
    <scope>NUCLEOTIDE SEQUENCE [LARGE SCALE GENOMIC DNA]</scope>
    <source>
        <strain evidence="2 3">YN3PY1</strain>
    </source>
</reference>
<dbReference type="InterPro" id="IPR029057">
    <property type="entry name" value="PRTase-like"/>
</dbReference>